<feature type="transmembrane region" description="Helical" evidence="1">
    <location>
        <begin position="12"/>
        <end position="30"/>
    </location>
</feature>
<name>A0ABV7AB74_9RHOB</name>
<gene>
    <name evidence="2" type="ORF">ACFOES_00500</name>
</gene>
<evidence type="ECO:0000256" key="1">
    <source>
        <dbReference type="SAM" id="Phobius"/>
    </source>
</evidence>
<reference evidence="3" key="1">
    <citation type="journal article" date="2019" name="Int. J. Syst. Evol. Microbiol.">
        <title>The Global Catalogue of Microorganisms (GCM) 10K type strain sequencing project: providing services to taxonomists for standard genome sequencing and annotation.</title>
        <authorList>
            <consortium name="The Broad Institute Genomics Platform"/>
            <consortium name="The Broad Institute Genome Sequencing Center for Infectious Disease"/>
            <person name="Wu L."/>
            <person name="Ma J."/>
        </authorList>
    </citation>
    <scope>NUCLEOTIDE SEQUENCE [LARGE SCALE GENOMIC DNA]</scope>
    <source>
        <strain evidence="3">KCTC 62192</strain>
    </source>
</reference>
<sequence length="179" mass="19874">MAEPLTRTRWAYRALYVAIAGFLMFVRLLPLDTAPVSWPGPDLLLGVTFAWVLRRPDYVPALLIAAVILLEDLLLMRPPGLWAVIVLVASEFLRGRVALMREVNILTEWLMVSVVMFAAFIAYRLAFVLVVLPQPDFGFALIRVLGSIVTYPLVVAVTALVFGLRKTAPGEVDALGRRI</sequence>
<protein>
    <submittedName>
        <fullName evidence="2">Rod shape-determining protein MreD</fullName>
    </submittedName>
</protein>
<proteinExistence type="predicted"/>
<keyword evidence="1" id="KW-0812">Transmembrane</keyword>
<keyword evidence="1" id="KW-1133">Transmembrane helix</keyword>
<organism evidence="2 3">
    <name type="scientific">Acidimangrovimonas pyrenivorans</name>
    <dbReference type="NCBI Taxonomy" id="2030798"/>
    <lineage>
        <taxon>Bacteria</taxon>
        <taxon>Pseudomonadati</taxon>
        <taxon>Pseudomonadota</taxon>
        <taxon>Alphaproteobacteria</taxon>
        <taxon>Rhodobacterales</taxon>
        <taxon>Paracoccaceae</taxon>
        <taxon>Acidimangrovimonas</taxon>
    </lineage>
</organism>
<keyword evidence="3" id="KW-1185">Reference proteome</keyword>
<comment type="caution">
    <text evidence="2">The sequence shown here is derived from an EMBL/GenBank/DDBJ whole genome shotgun (WGS) entry which is preliminary data.</text>
</comment>
<evidence type="ECO:0000313" key="3">
    <source>
        <dbReference type="Proteomes" id="UP001595443"/>
    </source>
</evidence>
<evidence type="ECO:0000313" key="2">
    <source>
        <dbReference type="EMBL" id="MFC2966563.1"/>
    </source>
</evidence>
<feature type="transmembrane region" description="Helical" evidence="1">
    <location>
        <begin position="109"/>
        <end position="132"/>
    </location>
</feature>
<accession>A0ABV7AB74</accession>
<feature type="transmembrane region" description="Helical" evidence="1">
    <location>
        <begin position="81"/>
        <end position="97"/>
    </location>
</feature>
<feature type="transmembrane region" description="Helical" evidence="1">
    <location>
        <begin position="138"/>
        <end position="162"/>
    </location>
</feature>
<dbReference type="Proteomes" id="UP001595443">
    <property type="component" value="Unassembled WGS sequence"/>
</dbReference>
<dbReference type="EMBL" id="JBHRSK010000001">
    <property type="protein sequence ID" value="MFC2966563.1"/>
    <property type="molecule type" value="Genomic_DNA"/>
</dbReference>
<dbReference type="RefSeq" id="WP_377830785.1">
    <property type="nucleotide sequence ID" value="NZ_JBHRSK010000001.1"/>
</dbReference>
<keyword evidence="1" id="KW-0472">Membrane</keyword>